<evidence type="ECO:0000256" key="1">
    <source>
        <dbReference type="SAM" id="MobiDB-lite"/>
    </source>
</evidence>
<name>A0AAV4WAC3_CAEEX</name>
<evidence type="ECO:0000313" key="3">
    <source>
        <dbReference type="Proteomes" id="UP001054945"/>
    </source>
</evidence>
<evidence type="ECO:0000313" key="2">
    <source>
        <dbReference type="EMBL" id="GIY79298.1"/>
    </source>
</evidence>
<reference evidence="2 3" key="1">
    <citation type="submission" date="2021-06" db="EMBL/GenBank/DDBJ databases">
        <title>Caerostris extrusa draft genome.</title>
        <authorList>
            <person name="Kono N."/>
            <person name="Arakawa K."/>
        </authorList>
    </citation>
    <scope>NUCLEOTIDE SEQUENCE [LARGE SCALE GENOMIC DNA]</scope>
</reference>
<feature type="region of interest" description="Disordered" evidence="1">
    <location>
        <begin position="19"/>
        <end position="52"/>
    </location>
</feature>
<organism evidence="2 3">
    <name type="scientific">Caerostris extrusa</name>
    <name type="common">Bark spider</name>
    <name type="synonym">Caerostris bankana</name>
    <dbReference type="NCBI Taxonomy" id="172846"/>
    <lineage>
        <taxon>Eukaryota</taxon>
        <taxon>Metazoa</taxon>
        <taxon>Ecdysozoa</taxon>
        <taxon>Arthropoda</taxon>
        <taxon>Chelicerata</taxon>
        <taxon>Arachnida</taxon>
        <taxon>Araneae</taxon>
        <taxon>Araneomorphae</taxon>
        <taxon>Entelegynae</taxon>
        <taxon>Araneoidea</taxon>
        <taxon>Araneidae</taxon>
        <taxon>Caerostris</taxon>
    </lineage>
</organism>
<proteinExistence type="predicted"/>
<dbReference type="AlphaFoldDB" id="A0AAV4WAC3"/>
<feature type="region of interest" description="Disordered" evidence="1">
    <location>
        <begin position="129"/>
        <end position="166"/>
    </location>
</feature>
<dbReference type="Proteomes" id="UP001054945">
    <property type="component" value="Unassembled WGS sequence"/>
</dbReference>
<comment type="caution">
    <text evidence="2">The sequence shown here is derived from an EMBL/GenBank/DDBJ whole genome shotgun (WGS) entry which is preliminary data.</text>
</comment>
<keyword evidence="3" id="KW-1185">Reference proteome</keyword>
<accession>A0AAV4WAC3</accession>
<dbReference type="EMBL" id="BPLR01015868">
    <property type="protein sequence ID" value="GIY79298.1"/>
    <property type="molecule type" value="Genomic_DNA"/>
</dbReference>
<gene>
    <name evidence="2" type="ORF">CEXT_458501</name>
</gene>
<sequence length="166" mass="17956">MRCRSVDIDVTSASPSFEKGLRAEAFSGDIPETGKSEDPPIQKPRLPHSPNGHQIEQFVNREFEKSRRRCLADDSARVNSPTPHRGQVLSGIKKCVRYDCVHLVRLPTMLGVCCGGGTSHSVSLDGLHAERGDERAPESTLVAPWIARGPPGGDPCSSSRKRAGTS</sequence>
<protein>
    <submittedName>
        <fullName evidence="2">Uncharacterized protein</fullName>
    </submittedName>
</protein>